<reference evidence="6" key="3">
    <citation type="submission" date="2025-09" db="UniProtKB">
        <authorList>
            <consortium name="Ensembl"/>
        </authorList>
    </citation>
    <scope>IDENTIFICATION</scope>
</reference>
<feature type="chain" id="PRO_5025658079" evidence="4">
    <location>
        <begin position="26"/>
        <end position="188"/>
    </location>
</feature>
<dbReference type="Gene3D" id="2.60.120.40">
    <property type="match status" value="1"/>
</dbReference>
<dbReference type="Proteomes" id="UP000472271">
    <property type="component" value="Chromosome 13"/>
</dbReference>
<protein>
    <submittedName>
        <fullName evidence="6">Cerebellin 20</fullName>
    </submittedName>
</protein>
<dbReference type="Pfam" id="PF00386">
    <property type="entry name" value="C1q"/>
    <property type="match status" value="1"/>
</dbReference>
<dbReference type="SMART" id="SM00110">
    <property type="entry name" value="C1Q"/>
    <property type="match status" value="1"/>
</dbReference>
<reference evidence="6" key="2">
    <citation type="submission" date="2025-08" db="UniProtKB">
        <authorList>
            <consortium name="Ensembl"/>
        </authorList>
    </citation>
    <scope>IDENTIFICATION</scope>
</reference>
<keyword evidence="3 4" id="KW-0732">Signal</keyword>
<evidence type="ECO:0000256" key="3">
    <source>
        <dbReference type="ARBA" id="ARBA00022729"/>
    </source>
</evidence>
<evidence type="ECO:0000259" key="5">
    <source>
        <dbReference type="PROSITE" id="PS50871"/>
    </source>
</evidence>
<feature type="domain" description="C1q" evidence="5">
    <location>
        <begin position="46"/>
        <end position="188"/>
    </location>
</feature>
<sequence>MYNYFHCFNCLFLCVYLECSEQASCTCCLMLQRLVTLLTCFLFFPYAEKRVAFSAGLYKGFRCTTKSTSDQIAMYETVFINMGEGYDVDTGVFTAPVSGVYSITVTVYSDAGSENSQLHACAQLHVNGMTVAGASEQNTHDQEDSVSIVVARELNEGDEVSVNLPAGCMLCDDSHYNTFSAFLLYANY</sequence>
<dbReference type="GO" id="GO:0099558">
    <property type="term" value="P:maintenance of synapse structure"/>
    <property type="evidence" value="ECO:0007669"/>
    <property type="project" value="TreeGrafter"/>
</dbReference>
<dbReference type="GO" id="GO:0045202">
    <property type="term" value="C:synapse"/>
    <property type="evidence" value="ECO:0007669"/>
    <property type="project" value="TreeGrafter"/>
</dbReference>
<evidence type="ECO:0000313" key="6">
    <source>
        <dbReference type="Ensembl" id="ENSSORP00005011305.1"/>
    </source>
</evidence>
<keyword evidence="2" id="KW-0964">Secreted</keyword>
<dbReference type="PANTHER" id="PTHR22923">
    <property type="entry name" value="CEREBELLIN-RELATED"/>
    <property type="match status" value="1"/>
</dbReference>
<organism evidence="6 7">
    <name type="scientific">Sphaeramia orbicularis</name>
    <name type="common">orbiculate cardinalfish</name>
    <dbReference type="NCBI Taxonomy" id="375764"/>
    <lineage>
        <taxon>Eukaryota</taxon>
        <taxon>Metazoa</taxon>
        <taxon>Chordata</taxon>
        <taxon>Craniata</taxon>
        <taxon>Vertebrata</taxon>
        <taxon>Euteleostomi</taxon>
        <taxon>Actinopterygii</taxon>
        <taxon>Neopterygii</taxon>
        <taxon>Teleostei</taxon>
        <taxon>Neoteleostei</taxon>
        <taxon>Acanthomorphata</taxon>
        <taxon>Gobiaria</taxon>
        <taxon>Kurtiformes</taxon>
        <taxon>Apogonoidei</taxon>
        <taxon>Apogonidae</taxon>
        <taxon>Apogoninae</taxon>
        <taxon>Sphaeramia</taxon>
    </lineage>
</organism>
<accession>A0A672Z3C8</accession>
<dbReference type="AlphaFoldDB" id="A0A672Z3C8"/>
<dbReference type="PROSITE" id="PS50871">
    <property type="entry name" value="C1Q"/>
    <property type="match status" value="1"/>
</dbReference>
<dbReference type="PANTHER" id="PTHR22923:SF103">
    <property type="entry name" value="CEREBELLIN 20-RELATED"/>
    <property type="match status" value="1"/>
</dbReference>
<reference evidence="6" key="1">
    <citation type="submission" date="2019-06" db="EMBL/GenBank/DDBJ databases">
        <authorList>
            <consortium name="Wellcome Sanger Institute Data Sharing"/>
        </authorList>
    </citation>
    <scope>NUCLEOTIDE SEQUENCE [LARGE SCALE GENOMIC DNA]</scope>
</reference>
<dbReference type="PRINTS" id="PR00007">
    <property type="entry name" value="COMPLEMNTC1Q"/>
</dbReference>
<dbReference type="FunCoup" id="A0A672Z3C8">
    <property type="interactions" value="3"/>
</dbReference>
<dbReference type="InterPro" id="IPR008983">
    <property type="entry name" value="Tumour_necrosis_fac-like_dom"/>
</dbReference>
<feature type="signal peptide" evidence="4">
    <location>
        <begin position="1"/>
        <end position="25"/>
    </location>
</feature>
<name>A0A672Z3C8_9TELE</name>
<dbReference type="InParanoid" id="A0A672Z3C8"/>
<proteinExistence type="predicted"/>
<comment type="subcellular location">
    <subcellularLocation>
        <location evidence="1">Secreted</location>
    </subcellularLocation>
</comment>
<evidence type="ECO:0000256" key="4">
    <source>
        <dbReference type="SAM" id="SignalP"/>
    </source>
</evidence>
<dbReference type="InterPro" id="IPR050822">
    <property type="entry name" value="Cerebellin_Synaptic_Org"/>
</dbReference>
<evidence type="ECO:0000313" key="7">
    <source>
        <dbReference type="Proteomes" id="UP000472271"/>
    </source>
</evidence>
<keyword evidence="7" id="KW-1185">Reference proteome</keyword>
<evidence type="ECO:0000256" key="2">
    <source>
        <dbReference type="ARBA" id="ARBA00022525"/>
    </source>
</evidence>
<dbReference type="GO" id="GO:0005576">
    <property type="term" value="C:extracellular region"/>
    <property type="evidence" value="ECO:0007669"/>
    <property type="project" value="UniProtKB-SubCell"/>
</dbReference>
<dbReference type="Ensembl" id="ENSSORT00005011685.1">
    <property type="protein sequence ID" value="ENSSORP00005011305.1"/>
    <property type="gene ID" value="ENSSORG00005006063.1"/>
</dbReference>
<dbReference type="InterPro" id="IPR001073">
    <property type="entry name" value="C1q_dom"/>
</dbReference>
<evidence type="ECO:0000256" key="1">
    <source>
        <dbReference type="ARBA" id="ARBA00004613"/>
    </source>
</evidence>
<dbReference type="SUPFAM" id="SSF49842">
    <property type="entry name" value="TNF-like"/>
    <property type="match status" value="1"/>
</dbReference>